<dbReference type="Gene3D" id="2.60.200.30">
    <property type="entry name" value="Probable inorganic polyphosphate/atp-NAD kinase, domain 2"/>
    <property type="match status" value="1"/>
</dbReference>
<comment type="caution">
    <text evidence="6">Lacks conserved residue(s) required for the propagation of feature annotation.</text>
</comment>
<dbReference type="EC" id="2.7.1.23" evidence="6"/>
<evidence type="ECO:0000256" key="3">
    <source>
        <dbReference type="ARBA" id="ARBA00022857"/>
    </source>
</evidence>
<evidence type="ECO:0000313" key="9">
    <source>
        <dbReference type="Proteomes" id="UP001500457"/>
    </source>
</evidence>
<keyword evidence="2 6" id="KW-0418">Kinase</keyword>
<feature type="binding site" evidence="6">
    <location>
        <position position="139"/>
    </location>
    <ligand>
        <name>NAD(+)</name>
        <dbReference type="ChEBI" id="CHEBI:57540"/>
    </ligand>
</feature>
<feature type="active site" description="Proton acceptor" evidence="6">
    <location>
        <position position="134"/>
    </location>
</feature>
<feature type="binding site" evidence="6">
    <location>
        <begin position="208"/>
        <end position="209"/>
    </location>
    <ligand>
        <name>NAD(+)</name>
        <dbReference type="ChEBI" id="CHEBI:57540"/>
    </ligand>
</feature>
<feature type="binding site" evidence="6">
    <location>
        <position position="238"/>
    </location>
    <ligand>
        <name>NAD(+)</name>
        <dbReference type="ChEBI" id="CHEBI:57540"/>
    </ligand>
</feature>
<dbReference type="InterPro" id="IPR002504">
    <property type="entry name" value="NADK"/>
</dbReference>
<accession>A0ABP9EIB6</accession>
<feature type="binding site" evidence="6">
    <location>
        <begin position="249"/>
        <end position="254"/>
    </location>
    <ligand>
        <name>NAD(+)</name>
        <dbReference type="ChEBI" id="CHEBI:57540"/>
    </ligand>
</feature>
<keyword evidence="1 6" id="KW-0808">Transferase</keyword>
<comment type="subcellular location">
    <subcellularLocation>
        <location evidence="6">Cytoplasm</location>
    </subcellularLocation>
</comment>
<dbReference type="HAMAP" id="MF_00361">
    <property type="entry name" value="NAD_kinase"/>
    <property type="match status" value="1"/>
</dbReference>
<reference evidence="9" key="1">
    <citation type="journal article" date="2019" name="Int. J. Syst. Evol. Microbiol.">
        <title>The Global Catalogue of Microorganisms (GCM) 10K type strain sequencing project: providing services to taxonomists for standard genome sequencing and annotation.</title>
        <authorList>
            <consortium name="The Broad Institute Genomics Platform"/>
            <consortium name="The Broad Institute Genome Sequencing Center for Infectious Disease"/>
            <person name="Wu L."/>
            <person name="Ma J."/>
        </authorList>
    </citation>
    <scope>NUCLEOTIDE SEQUENCE [LARGE SCALE GENOMIC DNA]</scope>
    <source>
        <strain evidence="9">JCM 17983</strain>
    </source>
</reference>
<keyword evidence="6" id="KW-0963">Cytoplasm</keyword>
<comment type="caution">
    <text evidence="8">The sequence shown here is derived from an EMBL/GenBank/DDBJ whole genome shotgun (WGS) entry which is preliminary data.</text>
</comment>
<dbReference type="PANTHER" id="PTHR20275">
    <property type="entry name" value="NAD KINASE"/>
    <property type="match status" value="1"/>
</dbReference>
<feature type="region of interest" description="Disordered" evidence="7">
    <location>
        <begin position="1"/>
        <end position="57"/>
    </location>
</feature>
<gene>
    <name evidence="6" type="primary">nadK</name>
    <name evidence="8" type="ORF">GCM10023203_33410</name>
</gene>
<proteinExistence type="inferred from homology"/>
<keyword evidence="9" id="KW-1185">Reference proteome</keyword>
<keyword evidence="6" id="KW-0067">ATP-binding</keyword>
<organism evidence="8 9">
    <name type="scientific">Actinomycetospora straminea</name>
    <dbReference type="NCBI Taxonomy" id="663607"/>
    <lineage>
        <taxon>Bacteria</taxon>
        <taxon>Bacillati</taxon>
        <taxon>Actinomycetota</taxon>
        <taxon>Actinomycetes</taxon>
        <taxon>Pseudonocardiales</taxon>
        <taxon>Pseudonocardiaceae</taxon>
        <taxon>Actinomycetospora</taxon>
    </lineage>
</organism>
<dbReference type="EMBL" id="BAABHQ010000009">
    <property type="protein sequence ID" value="GAA4880001.1"/>
    <property type="molecule type" value="Genomic_DNA"/>
</dbReference>
<feature type="compositionally biased region" description="Gly residues" evidence="7">
    <location>
        <begin position="15"/>
        <end position="30"/>
    </location>
</feature>
<evidence type="ECO:0000256" key="6">
    <source>
        <dbReference type="HAMAP-Rule" id="MF_00361"/>
    </source>
</evidence>
<dbReference type="InterPro" id="IPR017437">
    <property type="entry name" value="ATP-NAD_kinase_PpnK-typ_C"/>
</dbReference>
<name>A0ABP9EIB6_9PSEU</name>
<evidence type="ECO:0000313" key="8">
    <source>
        <dbReference type="EMBL" id="GAA4880001.1"/>
    </source>
</evidence>
<protein>
    <recommendedName>
        <fullName evidence="6">NAD kinase</fullName>
        <ecNumber evidence="6">2.7.1.23</ecNumber>
    </recommendedName>
    <alternativeName>
        <fullName evidence="6">ATP-dependent NAD kinase</fullName>
    </alternativeName>
</protein>
<dbReference type="Gene3D" id="3.40.50.10330">
    <property type="entry name" value="Probable inorganic polyphosphate/atp-NAD kinase, domain 1"/>
    <property type="match status" value="1"/>
</dbReference>
<dbReference type="GO" id="GO:0016301">
    <property type="term" value="F:kinase activity"/>
    <property type="evidence" value="ECO:0007669"/>
    <property type="project" value="UniProtKB-KW"/>
</dbReference>
<dbReference type="InterPro" id="IPR017438">
    <property type="entry name" value="ATP-NAD_kinase_N"/>
</dbReference>
<comment type="cofactor">
    <cofactor evidence="6">
        <name>a divalent metal cation</name>
        <dbReference type="ChEBI" id="CHEBI:60240"/>
    </cofactor>
</comment>
<evidence type="ECO:0000256" key="2">
    <source>
        <dbReference type="ARBA" id="ARBA00022777"/>
    </source>
</evidence>
<feature type="binding site" evidence="6">
    <location>
        <begin position="134"/>
        <end position="135"/>
    </location>
    <ligand>
        <name>NAD(+)</name>
        <dbReference type="ChEBI" id="CHEBI:57540"/>
    </ligand>
</feature>
<dbReference type="NCBIfam" id="NF002892">
    <property type="entry name" value="PRK03372.1"/>
    <property type="match status" value="1"/>
</dbReference>
<keyword evidence="4 6" id="KW-0520">NAD</keyword>
<comment type="function">
    <text evidence="6">Involved in the regulation of the intracellular balance of NAD and NADP, and is a key enzyme in the biosynthesis of NADP. Catalyzes specifically the phosphorylation on 2'-hydroxyl of the adenosine moiety of NAD to yield NADP.</text>
</comment>
<comment type="similarity">
    <text evidence="6">Belongs to the NAD kinase family.</text>
</comment>
<evidence type="ECO:0000256" key="7">
    <source>
        <dbReference type="SAM" id="MobiDB-lite"/>
    </source>
</evidence>
<feature type="compositionally biased region" description="Low complexity" evidence="7">
    <location>
        <begin position="31"/>
        <end position="40"/>
    </location>
</feature>
<feature type="binding site" evidence="6">
    <location>
        <position position="219"/>
    </location>
    <ligand>
        <name>NAD(+)</name>
        <dbReference type="ChEBI" id="CHEBI:57540"/>
    </ligand>
</feature>
<dbReference type="InterPro" id="IPR016064">
    <property type="entry name" value="NAD/diacylglycerol_kinase_sf"/>
</dbReference>
<evidence type="ECO:0000256" key="4">
    <source>
        <dbReference type="ARBA" id="ARBA00023027"/>
    </source>
</evidence>
<dbReference type="SUPFAM" id="SSF111331">
    <property type="entry name" value="NAD kinase/diacylglycerol kinase-like"/>
    <property type="match status" value="1"/>
</dbReference>
<evidence type="ECO:0000256" key="1">
    <source>
        <dbReference type="ARBA" id="ARBA00022679"/>
    </source>
</evidence>
<dbReference type="Pfam" id="PF20143">
    <property type="entry name" value="NAD_kinase_C"/>
    <property type="match status" value="1"/>
</dbReference>
<dbReference type="PANTHER" id="PTHR20275:SF0">
    <property type="entry name" value="NAD KINASE"/>
    <property type="match status" value="1"/>
</dbReference>
<dbReference type="Proteomes" id="UP001500457">
    <property type="component" value="Unassembled WGS sequence"/>
</dbReference>
<evidence type="ECO:0000256" key="5">
    <source>
        <dbReference type="ARBA" id="ARBA00047925"/>
    </source>
</evidence>
<keyword evidence="6" id="KW-0547">Nucleotide-binding</keyword>
<keyword evidence="3 6" id="KW-0521">NADP</keyword>
<comment type="catalytic activity">
    <reaction evidence="5 6">
        <text>NAD(+) + ATP = ADP + NADP(+) + H(+)</text>
        <dbReference type="Rhea" id="RHEA:18629"/>
        <dbReference type="ChEBI" id="CHEBI:15378"/>
        <dbReference type="ChEBI" id="CHEBI:30616"/>
        <dbReference type="ChEBI" id="CHEBI:57540"/>
        <dbReference type="ChEBI" id="CHEBI:58349"/>
        <dbReference type="ChEBI" id="CHEBI:456216"/>
        <dbReference type="EC" id="2.7.1.23"/>
    </reaction>
</comment>
<sequence length="358" mass="37933">MSDADEGRAPVTGVGTEGRGNGVAGVGGVAGPAPGEHGVASVETHPEADRPNGDGSARNALLVVHTGREATRRVASEAARRLAEAGFALRILPDEYSTDEGLFDDLPPAQRPRTVSPDSDAALGMEIVLVLGGDGTLLRAAELARHARVPMLGVNLGRVGFLAEADIDDLDEVLDAVVARTYRVEERMTVDVVAHQNGTELGRTWALNEVIVEKMNWARLLDVVLEVDARPVSEFACDGVLVATPTGSTAYAFSAGGPVVWPEVQAMLLVPSNAHALFARPLVVSPESSVALEVSNRGDAGVLVCDGRRTIELPPGSRVEVVRGRAPVLLARLRVQPFTDRLVRKFGLPVQGWRGRRP</sequence>
<dbReference type="Pfam" id="PF01513">
    <property type="entry name" value="NAD_kinase"/>
    <property type="match status" value="1"/>
</dbReference>